<dbReference type="Gene3D" id="3.30.559.10">
    <property type="entry name" value="Chloramphenicol acetyltransferase-like domain"/>
    <property type="match status" value="2"/>
</dbReference>
<evidence type="ECO:0000256" key="1">
    <source>
        <dbReference type="ARBA" id="ARBA00009861"/>
    </source>
</evidence>
<proteinExistence type="inferred from homology"/>
<dbReference type="InterPro" id="IPR050898">
    <property type="entry name" value="Plant_acyltransferase"/>
</dbReference>
<evidence type="ECO:0000313" key="5">
    <source>
        <dbReference type="Proteomes" id="UP000436088"/>
    </source>
</evidence>
<keyword evidence="2" id="KW-0808">Transferase</keyword>
<keyword evidence="5" id="KW-1185">Reference proteome</keyword>
<accession>A0A6A3BNK8</accession>
<dbReference type="SUPFAM" id="SSF52777">
    <property type="entry name" value="CoA-dependent acyltransferases"/>
    <property type="match status" value="1"/>
</dbReference>
<gene>
    <name evidence="4" type="ORF">F3Y22_tig00110114pilonHSYRG00645</name>
</gene>
<evidence type="ECO:0000256" key="2">
    <source>
        <dbReference type="ARBA" id="ARBA00022679"/>
    </source>
</evidence>
<dbReference type="AlphaFoldDB" id="A0A6A3BNK8"/>
<dbReference type="EMBL" id="VEPZ02000843">
    <property type="protein sequence ID" value="KAE8716672.1"/>
    <property type="molecule type" value="Genomic_DNA"/>
</dbReference>
<dbReference type="Pfam" id="PF02458">
    <property type="entry name" value="Transferase"/>
    <property type="match status" value="1"/>
</dbReference>
<organism evidence="4 5">
    <name type="scientific">Hibiscus syriacus</name>
    <name type="common">Rose of Sharon</name>
    <dbReference type="NCBI Taxonomy" id="106335"/>
    <lineage>
        <taxon>Eukaryota</taxon>
        <taxon>Viridiplantae</taxon>
        <taxon>Streptophyta</taxon>
        <taxon>Embryophyta</taxon>
        <taxon>Tracheophyta</taxon>
        <taxon>Spermatophyta</taxon>
        <taxon>Magnoliopsida</taxon>
        <taxon>eudicotyledons</taxon>
        <taxon>Gunneridae</taxon>
        <taxon>Pentapetalae</taxon>
        <taxon>rosids</taxon>
        <taxon>malvids</taxon>
        <taxon>Malvales</taxon>
        <taxon>Malvaceae</taxon>
        <taxon>Malvoideae</taxon>
        <taxon>Hibiscus</taxon>
    </lineage>
</organism>
<dbReference type="GO" id="GO:0016301">
    <property type="term" value="F:kinase activity"/>
    <property type="evidence" value="ECO:0007669"/>
    <property type="project" value="UniProtKB-KW"/>
</dbReference>
<dbReference type="InterPro" id="IPR023213">
    <property type="entry name" value="CAT-like_dom_sf"/>
</dbReference>
<dbReference type="GO" id="GO:0016746">
    <property type="term" value="F:acyltransferase activity"/>
    <property type="evidence" value="ECO:0007669"/>
    <property type="project" value="UniProtKB-KW"/>
</dbReference>
<dbReference type="OrthoDB" id="671439at2759"/>
<comment type="caution">
    <text evidence="4">The sequence shown here is derived from an EMBL/GenBank/DDBJ whole genome shotgun (WGS) entry which is preliminary data.</text>
</comment>
<dbReference type="Proteomes" id="UP000436088">
    <property type="component" value="Unassembled WGS sequence"/>
</dbReference>
<reference evidence="4" key="1">
    <citation type="submission" date="2019-09" db="EMBL/GenBank/DDBJ databases">
        <title>Draft genome information of white flower Hibiscus syriacus.</title>
        <authorList>
            <person name="Kim Y.-M."/>
        </authorList>
    </citation>
    <scope>NUCLEOTIDE SEQUENCE [LARGE SCALE GENOMIC DNA]</scope>
    <source>
        <strain evidence="4">YM2019G1</strain>
    </source>
</reference>
<protein>
    <submittedName>
        <fullName evidence="4">Receptor protein kinase TMK1-like</fullName>
    </submittedName>
</protein>
<keyword evidence="3" id="KW-0012">Acyltransferase</keyword>
<comment type="similarity">
    <text evidence="1">Belongs to the plant acyltransferase family.</text>
</comment>
<dbReference type="PANTHER" id="PTHR31147:SF1">
    <property type="entry name" value="ACYL TRANSFERASE 4"/>
    <property type="match status" value="1"/>
</dbReference>
<evidence type="ECO:0000313" key="4">
    <source>
        <dbReference type="EMBL" id="KAE8716672.1"/>
    </source>
</evidence>
<sequence length="461" mass="51076">MEIKQSVQEKIVLKPLKPFKRQTIQLSGFDRISPAILYSVLFYEVGDQSFIKEEDDPFGRAKEALAKVLVPWYPVAGRFRINEGSGKLEIDCNNQGVLLVTAVTDSKLEELGRLHEYKACYENLVPKLPFTTDIAENPIAVAQITRFACGGLALGFGGSHALFDGIGAFNFLSSWAHISNGKPESELIVPNHSRDALLSSIYSHHLSPAHASIYEQNHITAIQDLYGIPMEAKASDDRFWGTALAKFSQADPQAGLELVTLAIGKETVEILKAQAIERGNLLKCSTFDVLCAHLWKARVKTLNLDANTNICLQFPVDSRSRLRPPLGNNFTGNAFVLASVSCSVKNLLEQPLHDTIRRIQSAKDEISDEYIKLYAMALEASDKFFPSMLQLTIVSDWSRFPFHDLDFGWGKVSNAAILTTPVPETAFLMVNLEESGGGYLVRIGIGRQYVHDLVTNFNNLS</sequence>
<name>A0A6A3BNK8_HIBSY</name>
<evidence type="ECO:0000256" key="3">
    <source>
        <dbReference type="ARBA" id="ARBA00023315"/>
    </source>
</evidence>
<dbReference type="PANTHER" id="PTHR31147">
    <property type="entry name" value="ACYL TRANSFERASE 4"/>
    <property type="match status" value="1"/>
</dbReference>